<organism evidence="1 2">
    <name type="scientific">Ancylobacter moscoviensis</name>
    <dbReference type="NCBI Taxonomy" id="2597768"/>
    <lineage>
        <taxon>Bacteria</taxon>
        <taxon>Pseudomonadati</taxon>
        <taxon>Pseudomonadota</taxon>
        <taxon>Alphaproteobacteria</taxon>
        <taxon>Hyphomicrobiales</taxon>
        <taxon>Xanthobacteraceae</taxon>
        <taxon>Ancylobacter</taxon>
    </lineage>
</organism>
<reference evidence="1 2" key="1">
    <citation type="submission" date="2019-07" db="EMBL/GenBank/DDBJ databases">
        <authorList>
            <person name="Grouzdev D.S."/>
        </authorList>
    </citation>
    <scope>NUCLEOTIDE SEQUENCE [LARGE SCALE GENOMIC DNA]</scope>
    <source>
        <strain evidence="1 2">3C</strain>
    </source>
</reference>
<comment type="caution">
    <text evidence="1">The sequence shown here is derived from an EMBL/GenBank/DDBJ whole genome shotgun (WGS) entry which is preliminary data.</text>
</comment>
<sequence>MIDRSAYLTSLIGRPWSRGYSCWHLAVEVQQALFGRNLPDVRLPDQPSWRWMIDTIEAHPERQKWRETAAAQVVGLITAPDGALVAMARADRVAHIGVWLAPERLVLHCDETFGVLAESVATLRASGWGRVRFFEPATD</sequence>
<accession>A0ABY3DWR9</accession>
<dbReference type="RefSeq" id="WP_144341771.1">
    <property type="nucleotide sequence ID" value="NZ_VMBP01000001.1"/>
</dbReference>
<name>A0ABY3DWR9_9HYPH</name>
<evidence type="ECO:0000313" key="1">
    <source>
        <dbReference type="EMBL" id="TSJ64616.1"/>
    </source>
</evidence>
<gene>
    <name evidence="1" type="ORF">FO470_04985</name>
</gene>
<dbReference type="Proteomes" id="UP000315321">
    <property type="component" value="Unassembled WGS sequence"/>
</dbReference>
<dbReference type="EMBL" id="VMBP01000001">
    <property type="protein sequence ID" value="TSJ64616.1"/>
    <property type="molecule type" value="Genomic_DNA"/>
</dbReference>
<evidence type="ECO:0000313" key="2">
    <source>
        <dbReference type="Proteomes" id="UP000315321"/>
    </source>
</evidence>
<evidence type="ECO:0008006" key="3">
    <source>
        <dbReference type="Google" id="ProtNLM"/>
    </source>
</evidence>
<protein>
    <recommendedName>
        <fullName evidence="3">NlpC/P60 domain-containing protein</fullName>
    </recommendedName>
</protein>
<keyword evidence="2" id="KW-1185">Reference proteome</keyword>
<proteinExistence type="predicted"/>